<name>A0A1W0XFW1_HYPEX</name>
<accession>A0A1W0XFW1</accession>
<dbReference type="OrthoDB" id="68483at2759"/>
<evidence type="ECO:0000313" key="8">
    <source>
        <dbReference type="EMBL" id="OQV26241.1"/>
    </source>
</evidence>
<evidence type="ECO:0000256" key="3">
    <source>
        <dbReference type="ARBA" id="ARBA00022741"/>
    </source>
</evidence>
<evidence type="ECO:0000313" key="9">
    <source>
        <dbReference type="Proteomes" id="UP000192578"/>
    </source>
</evidence>
<keyword evidence="5" id="KW-0067">ATP-binding</keyword>
<keyword evidence="1" id="KW-0723">Serine/threonine-protein kinase</keyword>
<feature type="region of interest" description="Disordered" evidence="6">
    <location>
        <begin position="34"/>
        <end position="72"/>
    </location>
</feature>
<dbReference type="Pfam" id="PF00069">
    <property type="entry name" value="Pkinase"/>
    <property type="match status" value="1"/>
</dbReference>
<dbReference type="InterPro" id="IPR000719">
    <property type="entry name" value="Prot_kinase_dom"/>
</dbReference>
<dbReference type="SUPFAM" id="SSF56112">
    <property type="entry name" value="Protein kinase-like (PK-like)"/>
    <property type="match status" value="1"/>
</dbReference>
<keyword evidence="9" id="KW-1185">Reference proteome</keyword>
<gene>
    <name evidence="8" type="ORF">BV898_00359</name>
</gene>
<dbReference type="EMBL" id="MTYJ01000001">
    <property type="protein sequence ID" value="OQV26241.1"/>
    <property type="molecule type" value="Genomic_DNA"/>
</dbReference>
<evidence type="ECO:0000256" key="5">
    <source>
        <dbReference type="ARBA" id="ARBA00022840"/>
    </source>
</evidence>
<reference evidence="9" key="1">
    <citation type="submission" date="2017-01" db="EMBL/GenBank/DDBJ databases">
        <title>Comparative genomics of anhydrobiosis in the tardigrade Hypsibius dujardini.</title>
        <authorList>
            <person name="Yoshida Y."/>
            <person name="Koutsovoulos G."/>
            <person name="Laetsch D."/>
            <person name="Stevens L."/>
            <person name="Kumar S."/>
            <person name="Horikawa D."/>
            <person name="Ishino K."/>
            <person name="Komine S."/>
            <person name="Tomita M."/>
            <person name="Blaxter M."/>
            <person name="Arakawa K."/>
        </authorList>
    </citation>
    <scope>NUCLEOTIDE SEQUENCE [LARGE SCALE GENOMIC DNA]</scope>
    <source>
        <strain evidence="9">Z151</strain>
    </source>
</reference>
<dbReference type="InterPro" id="IPR008271">
    <property type="entry name" value="Ser/Thr_kinase_AS"/>
</dbReference>
<dbReference type="GO" id="GO:0007165">
    <property type="term" value="P:signal transduction"/>
    <property type="evidence" value="ECO:0007669"/>
    <property type="project" value="TreeGrafter"/>
</dbReference>
<evidence type="ECO:0000259" key="7">
    <source>
        <dbReference type="PROSITE" id="PS50011"/>
    </source>
</evidence>
<evidence type="ECO:0000256" key="2">
    <source>
        <dbReference type="ARBA" id="ARBA00022679"/>
    </source>
</evidence>
<evidence type="ECO:0000256" key="4">
    <source>
        <dbReference type="ARBA" id="ARBA00022777"/>
    </source>
</evidence>
<dbReference type="GO" id="GO:0005524">
    <property type="term" value="F:ATP binding"/>
    <property type="evidence" value="ECO:0007669"/>
    <property type="project" value="UniProtKB-KW"/>
</dbReference>
<proteinExistence type="predicted"/>
<dbReference type="AlphaFoldDB" id="A0A1W0XFW1"/>
<dbReference type="GO" id="GO:0004674">
    <property type="term" value="F:protein serine/threonine kinase activity"/>
    <property type="evidence" value="ECO:0007669"/>
    <property type="project" value="UniProtKB-KW"/>
</dbReference>
<comment type="caution">
    <text evidence="8">The sequence shown here is derived from an EMBL/GenBank/DDBJ whole genome shotgun (WGS) entry which is preliminary data.</text>
</comment>
<keyword evidence="3" id="KW-0547">Nucleotide-binding</keyword>
<dbReference type="SMART" id="SM00220">
    <property type="entry name" value="S_TKc"/>
    <property type="match status" value="1"/>
</dbReference>
<keyword evidence="4 8" id="KW-0418">Kinase</keyword>
<dbReference type="PANTHER" id="PTHR43895:SF150">
    <property type="entry name" value="SERINE_THREONINE-PROTEIN KINASE STK11"/>
    <property type="match status" value="1"/>
</dbReference>
<keyword evidence="2" id="KW-0808">Transferase</keyword>
<evidence type="ECO:0000256" key="1">
    <source>
        <dbReference type="ARBA" id="ARBA00022527"/>
    </source>
</evidence>
<dbReference type="CDD" id="cd14008">
    <property type="entry name" value="STKc_LKB1_CaMKK"/>
    <property type="match status" value="1"/>
</dbReference>
<protein>
    <submittedName>
        <fullName evidence="8">Calcium/calmodulin-dependent protein kinase kinase</fullName>
    </submittedName>
</protein>
<sequence length="451" mass="50719">MDLEFEFDSSGLCDGSDGTSCGNCGRSLLDEGYESYEPTSADDDQDAASLRTLPPNDNSNNTSSRSSPQPSSAISHVTKFLCPRYAKFADAPSQKDSDIFTGTAAQEYEEGHVEIESCGWETQIFVDRKPEVITTDRIIVQDLDDGTLRINDFVIEPGSDLGCGSFCSFKFATCVKDHGFYAVKTVSKKRAAKSGMLFKKSNNPFLNIERETAILKRLNHPNIVKLFEIMDDPEEDMIYFVFEYMDRGCIMTLPTDSPLKEGLAIRYFHDVLCGVEYLHSKSIIHRDLKPENMLLNSFGRVKLIDFGLSVAWENDDDTVRLPYGTPTFTAPECVDEELETGYSGQAMEMWALGVTLFALMFGHVPFTHDNLYELYRIIQEKKVVIPAKPHISLDSRAILDGLLDKDRHKRTSLKRVMASAVFINKNSKHFIPERCKTCQHYSPASCHPLIV</sequence>
<evidence type="ECO:0000256" key="6">
    <source>
        <dbReference type="SAM" id="MobiDB-lite"/>
    </source>
</evidence>
<feature type="compositionally biased region" description="Low complexity" evidence="6">
    <location>
        <begin position="54"/>
        <end position="72"/>
    </location>
</feature>
<dbReference type="PROSITE" id="PS00108">
    <property type="entry name" value="PROTEIN_KINASE_ST"/>
    <property type="match status" value="1"/>
</dbReference>
<organism evidence="8 9">
    <name type="scientific">Hypsibius exemplaris</name>
    <name type="common">Freshwater tardigrade</name>
    <dbReference type="NCBI Taxonomy" id="2072580"/>
    <lineage>
        <taxon>Eukaryota</taxon>
        <taxon>Metazoa</taxon>
        <taxon>Ecdysozoa</taxon>
        <taxon>Tardigrada</taxon>
        <taxon>Eutardigrada</taxon>
        <taxon>Parachela</taxon>
        <taxon>Hypsibioidea</taxon>
        <taxon>Hypsibiidae</taxon>
        <taxon>Hypsibius</taxon>
    </lineage>
</organism>
<dbReference type="PANTHER" id="PTHR43895">
    <property type="entry name" value="CALCIUM/CALMODULIN-DEPENDENT PROTEIN KINASE KINASE-RELATED"/>
    <property type="match status" value="1"/>
</dbReference>
<feature type="domain" description="Protein kinase" evidence="7">
    <location>
        <begin position="155"/>
        <end position="423"/>
    </location>
</feature>
<dbReference type="Gene3D" id="1.10.510.10">
    <property type="entry name" value="Transferase(Phosphotransferase) domain 1"/>
    <property type="match status" value="1"/>
</dbReference>
<dbReference type="InterPro" id="IPR011009">
    <property type="entry name" value="Kinase-like_dom_sf"/>
</dbReference>
<dbReference type="Proteomes" id="UP000192578">
    <property type="component" value="Unassembled WGS sequence"/>
</dbReference>
<feature type="region of interest" description="Disordered" evidence="6">
    <location>
        <begin position="1"/>
        <end position="20"/>
    </location>
</feature>
<dbReference type="PROSITE" id="PS50011">
    <property type="entry name" value="PROTEIN_KINASE_DOM"/>
    <property type="match status" value="1"/>
</dbReference>